<evidence type="ECO:0000313" key="3">
    <source>
        <dbReference type="Proteomes" id="UP000268014"/>
    </source>
</evidence>
<name>A0A0N4X2Z0_HAEPC</name>
<feature type="compositionally biased region" description="Basic and acidic residues" evidence="1">
    <location>
        <begin position="71"/>
        <end position="83"/>
    </location>
</feature>
<protein>
    <submittedName>
        <fullName evidence="2 4">Uncharacterized protein</fullName>
    </submittedName>
</protein>
<reference evidence="2 3" key="2">
    <citation type="submission" date="2018-11" db="EMBL/GenBank/DDBJ databases">
        <authorList>
            <consortium name="Pathogen Informatics"/>
        </authorList>
    </citation>
    <scope>NUCLEOTIDE SEQUENCE [LARGE SCALE GENOMIC DNA]</scope>
    <source>
        <strain evidence="2 3">MHpl1</strain>
    </source>
</reference>
<accession>A0A0N4X2Z0</accession>
<feature type="compositionally biased region" description="Basic and acidic residues" evidence="1">
    <location>
        <begin position="1"/>
        <end position="24"/>
    </location>
</feature>
<keyword evidence="3" id="KW-1185">Reference proteome</keyword>
<proteinExistence type="predicted"/>
<evidence type="ECO:0000313" key="4">
    <source>
        <dbReference type="WBParaSite" id="HPLM_0001873201-mRNA-1"/>
    </source>
</evidence>
<sequence length="94" mass="10294">MEGNVKKAKEEQLKTAVERNESGHDSTSTAPETLTTAREPTRAAQGCPVSPERRRGSCSEFRELPAPPNTENDRSPRRDKGDDTASDGPSNIRE</sequence>
<gene>
    <name evidence="2" type="ORF">HPLM_LOCUS18724</name>
</gene>
<dbReference type="EMBL" id="UZAF01020766">
    <property type="protein sequence ID" value="VDO72795.1"/>
    <property type="molecule type" value="Genomic_DNA"/>
</dbReference>
<organism evidence="4">
    <name type="scientific">Haemonchus placei</name>
    <name type="common">Barber's pole worm</name>
    <dbReference type="NCBI Taxonomy" id="6290"/>
    <lineage>
        <taxon>Eukaryota</taxon>
        <taxon>Metazoa</taxon>
        <taxon>Ecdysozoa</taxon>
        <taxon>Nematoda</taxon>
        <taxon>Chromadorea</taxon>
        <taxon>Rhabditida</taxon>
        <taxon>Rhabditina</taxon>
        <taxon>Rhabditomorpha</taxon>
        <taxon>Strongyloidea</taxon>
        <taxon>Trichostrongylidae</taxon>
        <taxon>Haemonchus</taxon>
    </lineage>
</organism>
<evidence type="ECO:0000313" key="2">
    <source>
        <dbReference type="EMBL" id="VDO72795.1"/>
    </source>
</evidence>
<dbReference type="AlphaFoldDB" id="A0A0N4X2Z0"/>
<reference evidence="4" key="1">
    <citation type="submission" date="2017-02" db="UniProtKB">
        <authorList>
            <consortium name="WormBaseParasite"/>
        </authorList>
    </citation>
    <scope>IDENTIFICATION</scope>
</reference>
<feature type="compositionally biased region" description="Basic and acidic residues" evidence="1">
    <location>
        <begin position="51"/>
        <end position="63"/>
    </location>
</feature>
<evidence type="ECO:0000256" key="1">
    <source>
        <dbReference type="SAM" id="MobiDB-lite"/>
    </source>
</evidence>
<feature type="region of interest" description="Disordered" evidence="1">
    <location>
        <begin position="1"/>
        <end position="94"/>
    </location>
</feature>
<dbReference type="Proteomes" id="UP000268014">
    <property type="component" value="Unassembled WGS sequence"/>
</dbReference>
<dbReference type="WBParaSite" id="HPLM_0001873201-mRNA-1">
    <property type="protein sequence ID" value="HPLM_0001873201-mRNA-1"/>
    <property type="gene ID" value="HPLM_0001873201"/>
</dbReference>
<feature type="compositionally biased region" description="Polar residues" evidence="1">
    <location>
        <begin position="25"/>
        <end position="38"/>
    </location>
</feature>